<dbReference type="Gene3D" id="1.10.10.10">
    <property type="entry name" value="Winged helix-like DNA-binding domain superfamily/Winged helix DNA-binding domain"/>
    <property type="match status" value="1"/>
</dbReference>
<dbReference type="InterPro" id="IPR039425">
    <property type="entry name" value="RNA_pol_sigma-70-like"/>
</dbReference>
<keyword evidence="2" id="KW-0805">Transcription regulation</keyword>
<dbReference type="RefSeq" id="WP_190301626.1">
    <property type="nucleotide sequence ID" value="NZ_JACOIJ010000006.1"/>
</dbReference>
<evidence type="ECO:0000313" key="8">
    <source>
        <dbReference type="Proteomes" id="UP000651271"/>
    </source>
</evidence>
<dbReference type="Pfam" id="PF08281">
    <property type="entry name" value="Sigma70_r4_2"/>
    <property type="match status" value="1"/>
</dbReference>
<name>A0ABR7YC44_9SPHI</name>
<keyword evidence="4" id="KW-0804">Transcription</keyword>
<dbReference type="PANTHER" id="PTHR43133">
    <property type="entry name" value="RNA POLYMERASE ECF-TYPE SIGMA FACTO"/>
    <property type="match status" value="1"/>
</dbReference>
<evidence type="ECO:0000259" key="5">
    <source>
        <dbReference type="Pfam" id="PF04542"/>
    </source>
</evidence>
<evidence type="ECO:0000313" key="7">
    <source>
        <dbReference type="EMBL" id="MBD1428880.1"/>
    </source>
</evidence>
<dbReference type="PANTHER" id="PTHR43133:SF46">
    <property type="entry name" value="RNA POLYMERASE SIGMA-70 FACTOR ECF SUBFAMILY"/>
    <property type="match status" value="1"/>
</dbReference>
<gene>
    <name evidence="7" type="ORF">H8B04_04735</name>
</gene>
<organism evidence="7 8">
    <name type="scientific">Sphingobacterium litopenaei</name>
    <dbReference type="NCBI Taxonomy" id="2763500"/>
    <lineage>
        <taxon>Bacteria</taxon>
        <taxon>Pseudomonadati</taxon>
        <taxon>Bacteroidota</taxon>
        <taxon>Sphingobacteriia</taxon>
        <taxon>Sphingobacteriales</taxon>
        <taxon>Sphingobacteriaceae</taxon>
        <taxon>Sphingobacterium</taxon>
    </lineage>
</organism>
<feature type="domain" description="RNA polymerase sigma-70 region 2" evidence="5">
    <location>
        <begin position="26"/>
        <end position="92"/>
    </location>
</feature>
<dbReference type="InterPro" id="IPR013325">
    <property type="entry name" value="RNA_pol_sigma_r2"/>
</dbReference>
<dbReference type="InterPro" id="IPR036388">
    <property type="entry name" value="WH-like_DNA-bd_sf"/>
</dbReference>
<dbReference type="NCBIfam" id="TIGR02985">
    <property type="entry name" value="Sig70_bacteroi1"/>
    <property type="match status" value="1"/>
</dbReference>
<dbReference type="Proteomes" id="UP000651271">
    <property type="component" value="Unassembled WGS sequence"/>
</dbReference>
<keyword evidence="3" id="KW-0731">Sigma factor</keyword>
<accession>A0ABR7YC44</accession>
<sequence>MYSSISDYDLQLLISNDRNQSAFQELYNRYWDKIFASCNNRLQDVEAAEDIVQDIFISLWQHPNLPQIQNLSAYLFQATKFSVIKYLNRISRYDSINPLEFGVLDRLDQMDLNEALNYKEMHYILMQGVEQLPPQTKLIFRYSRIDHLNSKEIAEKLEISPRTVENQISKALKVLRKILRNTQNFIIFLF</sequence>
<dbReference type="Gene3D" id="1.10.1740.10">
    <property type="match status" value="1"/>
</dbReference>
<dbReference type="InterPro" id="IPR013249">
    <property type="entry name" value="RNA_pol_sigma70_r4_t2"/>
</dbReference>
<dbReference type="NCBIfam" id="TIGR02937">
    <property type="entry name" value="sigma70-ECF"/>
    <property type="match status" value="1"/>
</dbReference>
<dbReference type="InterPro" id="IPR007627">
    <property type="entry name" value="RNA_pol_sigma70_r2"/>
</dbReference>
<evidence type="ECO:0000259" key="6">
    <source>
        <dbReference type="Pfam" id="PF08281"/>
    </source>
</evidence>
<evidence type="ECO:0000256" key="3">
    <source>
        <dbReference type="ARBA" id="ARBA00023082"/>
    </source>
</evidence>
<dbReference type="Pfam" id="PF04542">
    <property type="entry name" value="Sigma70_r2"/>
    <property type="match status" value="1"/>
</dbReference>
<evidence type="ECO:0000256" key="2">
    <source>
        <dbReference type="ARBA" id="ARBA00023015"/>
    </source>
</evidence>
<reference evidence="7 8" key="1">
    <citation type="submission" date="2020-08" db="EMBL/GenBank/DDBJ databases">
        <title>Sphingobacterium sp. DN04309 isolated from aquaculture water.</title>
        <authorList>
            <person name="Zhang M."/>
        </authorList>
    </citation>
    <scope>NUCLEOTIDE SEQUENCE [LARGE SCALE GENOMIC DNA]</scope>
    <source>
        <strain evidence="7 8">DN04309</strain>
    </source>
</reference>
<evidence type="ECO:0000256" key="4">
    <source>
        <dbReference type="ARBA" id="ARBA00023163"/>
    </source>
</evidence>
<comment type="caution">
    <text evidence="7">The sequence shown here is derived from an EMBL/GenBank/DDBJ whole genome shotgun (WGS) entry which is preliminary data.</text>
</comment>
<feature type="domain" description="RNA polymerase sigma factor 70 region 4 type 2" evidence="6">
    <location>
        <begin position="125"/>
        <end position="173"/>
    </location>
</feature>
<dbReference type="InterPro" id="IPR014327">
    <property type="entry name" value="RNA_pol_sigma70_bacteroid"/>
</dbReference>
<dbReference type="SUPFAM" id="SSF88659">
    <property type="entry name" value="Sigma3 and sigma4 domains of RNA polymerase sigma factors"/>
    <property type="match status" value="1"/>
</dbReference>
<dbReference type="InterPro" id="IPR014284">
    <property type="entry name" value="RNA_pol_sigma-70_dom"/>
</dbReference>
<dbReference type="EMBL" id="JACOIJ010000006">
    <property type="protein sequence ID" value="MBD1428880.1"/>
    <property type="molecule type" value="Genomic_DNA"/>
</dbReference>
<keyword evidence="8" id="KW-1185">Reference proteome</keyword>
<dbReference type="SUPFAM" id="SSF88946">
    <property type="entry name" value="Sigma2 domain of RNA polymerase sigma factors"/>
    <property type="match status" value="1"/>
</dbReference>
<proteinExistence type="inferred from homology"/>
<comment type="similarity">
    <text evidence="1">Belongs to the sigma-70 factor family. ECF subfamily.</text>
</comment>
<dbReference type="InterPro" id="IPR013324">
    <property type="entry name" value="RNA_pol_sigma_r3/r4-like"/>
</dbReference>
<protein>
    <submittedName>
        <fullName evidence="7">RNA polymerase sigma-70 factor</fullName>
    </submittedName>
</protein>
<evidence type="ECO:0000256" key="1">
    <source>
        <dbReference type="ARBA" id="ARBA00010641"/>
    </source>
</evidence>